<dbReference type="Proteomes" id="UP001589814">
    <property type="component" value="Unassembled WGS sequence"/>
</dbReference>
<dbReference type="InterPro" id="IPR033900">
    <property type="entry name" value="Gram_neg_porin_domain"/>
</dbReference>
<protein>
    <submittedName>
        <fullName evidence="5">Porin</fullName>
    </submittedName>
</protein>
<name>A0ABV6G5C1_9GAMM</name>
<keyword evidence="2 4" id="KW-0732">Signal</keyword>
<comment type="subcellular location">
    <subcellularLocation>
        <location evidence="1">Cell outer membrane</location>
        <topology evidence="1">Multi-pass membrane protein</topology>
    </subcellularLocation>
</comment>
<keyword evidence="3" id="KW-0472">Membrane</keyword>
<evidence type="ECO:0000313" key="5">
    <source>
        <dbReference type="EMBL" id="MFC0268860.1"/>
    </source>
</evidence>
<sequence>MSTIKRISIVSGLLGATALSPAATAVTLYETTDARLELSGRIAAYSTFENGADNDTDPKNAGSRVRLIHEYNLEDGWSTIARAEWGFDPFYENGTDAHYKRLLYAGVSNPDYGTFLIGKQYSMWYDMVAWWTDYFWINGATAQGSFNGGGTSDGALQGLGRPDNAISWRKDWGKWDTGLLYQTSGDDISAPGDFGGISRLERQYTFQGAAIYHFTEDFQVGGTWSTSKLETTRDAGGNGKDIDVNSGLMAVNWTPGNWYFALTGGSYHNLVFDGDFQGVEGNNGLIDEARGYEGVALYNLLDQTPGTVQLYTGFNRLQDQDSDARNGFYLAGIAWLLLDDDLILSAEYSLDDSQNASGDDVGNNDTKLMVRYNF</sequence>
<organism evidence="5 6">
    <name type="scientific">Kushneria aurantia</name>
    <dbReference type="NCBI Taxonomy" id="504092"/>
    <lineage>
        <taxon>Bacteria</taxon>
        <taxon>Pseudomonadati</taxon>
        <taxon>Pseudomonadota</taxon>
        <taxon>Gammaproteobacteria</taxon>
        <taxon>Oceanospirillales</taxon>
        <taxon>Halomonadaceae</taxon>
        <taxon>Kushneria</taxon>
    </lineage>
</organism>
<comment type="caution">
    <text evidence="5">The sequence shown here is derived from an EMBL/GenBank/DDBJ whole genome shotgun (WGS) entry which is preliminary data.</text>
</comment>
<dbReference type="SUPFAM" id="SSF56935">
    <property type="entry name" value="Porins"/>
    <property type="match status" value="1"/>
</dbReference>
<dbReference type="Gene3D" id="2.40.160.10">
    <property type="entry name" value="Porin"/>
    <property type="match status" value="1"/>
</dbReference>
<dbReference type="PANTHER" id="PTHR34501">
    <property type="entry name" value="PROTEIN YDDL-RELATED"/>
    <property type="match status" value="1"/>
</dbReference>
<feature type="signal peptide" evidence="4">
    <location>
        <begin position="1"/>
        <end position="25"/>
    </location>
</feature>
<dbReference type="InterPro" id="IPR023614">
    <property type="entry name" value="Porin_dom_sf"/>
</dbReference>
<accession>A0ABV6G5C1</accession>
<evidence type="ECO:0000256" key="2">
    <source>
        <dbReference type="ARBA" id="ARBA00022729"/>
    </source>
</evidence>
<dbReference type="EMBL" id="JBHLVX010000050">
    <property type="protein sequence ID" value="MFC0268860.1"/>
    <property type="molecule type" value="Genomic_DNA"/>
</dbReference>
<dbReference type="RefSeq" id="WP_019950711.1">
    <property type="nucleotide sequence ID" value="NZ_JBHLVX010000050.1"/>
</dbReference>
<evidence type="ECO:0000256" key="3">
    <source>
        <dbReference type="ARBA" id="ARBA00023136"/>
    </source>
</evidence>
<feature type="chain" id="PRO_5046594468" evidence="4">
    <location>
        <begin position="26"/>
        <end position="374"/>
    </location>
</feature>
<evidence type="ECO:0000256" key="4">
    <source>
        <dbReference type="SAM" id="SignalP"/>
    </source>
</evidence>
<keyword evidence="6" id="KW-1185">Reference proteome</keyword>
<dbReference type="InterPro" id="IPR050298">
    <property type="entry name" value="Gram-neg_bact_OMP"/>
</dbReference>
<evidence type="ECO:0000313" key="6">
    <source>
        <dbReference type="Proteomes" id="UP001589814"/>
    </source>
</evidence>
<dbReference type="CDD" id="cd00342">
    <property type="entry name" value="gram_neg_porins"/>
    <property type="match status" value="1"/>
</dbReference>
<evidence type="ECO:0000256" key="1">
    <source>
        <dbReference type="ARBA" id="ARBA00004571"/>
    </source>
</evidence>
<reference evidence="5 6" key="1">
    <citation type="submission" date="2024-09" db="EMBL/GenBank/DDBJ databases">
        <authorList>
            <person name="Sun Q."/>
            <person name="Mori K."/>
        </authorList>
    </citation>
    <scope>NUCLEOTIDE SEQUENCE [LARGE SCALE GENOMIC DNA]</scope>
    <source>
        <strain evidence="5 6">CCM 7415</strain>
    </source>
</reference>
<proteinExistence type="predicted"/>
<dbReference type="PANTHER" id="PTHR34501:SF2">
    <property type="entry name" value="OUTER MEMBRANE PORIN F-RELATED"/>
    <property type="match status" value="1"/>
</dbReference>
<gene>
    <name evidence="5" type="ORF">ACFFHW_12845</name>
</gene>